<dbReference type="EMBL" id="QJKJ01008907">
    <property type="protein sequence ID" value="RDX78314.1"/>
    <property type="molecule type" value="Genomic_DNA"/>
</dbReference>
<sequence length="202" mass="23703">MGPLVSNGYSYILLVVDYVSRWVEAIAIKTNDAKVMVDFLKSNIFYRFGVPKALISDQGSHFCNRAIMGWCTELPQHITPRQTTKLKYSIGKSRKFCKANPNRKDWSRFLEDALWAHKTAYQTPLGMFPYWIVFSKAYHLLVEIEHQAYWAVKQCNLAYDQASKERKLQLQELEELCLEAYENSRIYKQKVDKSYFIHLTRA</sequence>
<protein>
    <submittedName>
        <fullName evidence="2">Pol</fullName>
    </submittedName>
</protein>
<evidence type="ECO:0000313" key="2">
    <source>
        <dbReference type="EMBL" id="RDX78314.1"/>
    </source>
</evidence>
<dbReference type="Pfam" id="PF00665">
    <property type="entry name" value="rve"/>
    <property type="match status" value="1"/>
</dbReference>
<evidence type="ECO:0000259" key="1">
    <source>
        <dbReference type="PROSITE" id="PS50994"/>
    </source>
</evidence>
<comment type="caution">
    <text evidence="2">The sequence shown here is derived from an EMBL/GenBank/DDBJ whole genome shotgun (WGS) entry which is preliminary data.</text>
</comment>
<organism evidence="2 3">
    <name type="scientific">Mucuna pruriens</name>
    <name type="common">Velvet bean</name>
    <name type="synonym">Dolichos pruriens</name>
    <dbReference type="NCBI Taxonomy" id="157652"/>
    <lineage>
        <taxon>Eukaryota</taxon>
        <taxon>Viridiplantae</taxon>
        <taxon>Streptophyta</taxon>
        <taxon>Embryophyta</taxon>
        <taxon>Tracheophyta</taxon>
        <taxon>Spermatophyta</taxon>
        <taxon>Magnoliopsida</taxon>
        <taxon>eudicotyledons</taxon>
        <taxon>Gunneridae</taxon>
        <taxon>Pentapetalae</taxon>
        <taxon>rosids</taxon>
        <taxon>fabids</taxon>
        <taxon>Fabales</taxon>
        <taxon>Fabaceae</taxon>
        <taxon>Papilionoideae</taxon>
        <taxon>50 kb inversion clade</taxon>
        <taxon>NPAAA clade</taxon>
        <taxon>indigoferoid/millettioid clade</taxon>
        <taxon>Phaseoleae</taxon>
        <taxon>Mucuna</taxon>
    </lineage>
</organism>
<dbReference type="GO" id="GO:0015074">
    <property type="term" value="P:DNA integration"/>
    <property type="evidence" value="ECO:0007669"/>
    <property type="project" value="InterPro"/>
</dbReference>
<dbReference type="Gene3D" id="3.30.420.10">
    <property type="entry name" value="Ribonuclease H-like superfamily/Ribonuclease H"/>
    <property type="match status" value="1"/>
</dbReference>
<dbReference type="GO" id="GO:0003676">
    <property type="term" value="F:nucleic acid binding"/>
    <property type="evidence" value="ECO:0007669"/>
    <property type="project" value="InterPro"/>
</dbReference>
<dbReference type="SUPFAM" id="SSF53098">
    <property type="entry name" value="Ribonuclease H-like"/>
    <property type="match status" value="1"/>
</dbReference>
<keyword evidence="3" id="KW-1185">Reference proteome</keyword>
<dbReference type="OrthoDB" id="1700743at2759"/>
<dbReference type="InterPro" id="IPR036397">
    <property type="entry name" value="RNaseH_sf"/>
</dbReference>
<feature type="non-terminal residue" evidence="2">
    <location>
        <position position="1"/>
    </location>
</feature>
<reference evidence="2" key="1">
    <citation type="submission" date="2018-05" db="EMBL/GenBank/DDBJ databases">
        <title>Draft genome of Mucuna pruriens seed.</title>
        <authorList>
            <person name="Nnadi N.E."/>
            <person name="Vos R."/>
            <person name="Hasami M.H."/>
            <person name="Devisetty U.K."/>
            <person name="Aguiy J.C."/>
        </authorList>
    </citation>
    <scope>NUCLEOTIDE SEQUENCE [LARGE SCALE GENOMIC DNA]</scope>
    <source>
        <strain evidence="2">JCA_2017</strain>
    </source>
</reference>
<evidence type="ECO:0000313" key="3">
    <source>
        <dbReference type="Proteomes" id="UP000257109"/>
    </source>
</evidence>
<dbReference type="Proteomes" id="UP000257109">
    <property type="component" value="Unassembled WGS sequence"/>
</dbReference>
<dbReference type="PROSITE" id="PS50994">
    <property type="entry name" value="INTEGRASE"/>
    <property type="match status" value="1"/>
</dbReference>
<gene>
    <name evidence="2" type="primary">pol</name>
    <name evidence="2" type="ORF">CR513_41434</name>
</gene>
<dbReference type="AlphaFoldDB" id="A0A371FJ30"/>
<dbReference type="InterPro" id="IPR012337">
    <property type="entry name" value="RNaseH-like_sf"/>
</dbReference>
<dbReference type="InterPro" id="IPR052160">
    <property type="entry name" value="Gypsy_RT_Integrase-like"/>
</dbReference>
<proteinExistence type="predicted"/>
<name>A0A371FJ30_MUCPR</name>
<feature type="domain" description="Integrase catalytic" evidence="1">
    <location>
        <begin position="1"/>
        <end position="74"/>
    </location>
</feature>
<dbReference type="InterPro" id="IPR001584">
    <property type="entry name" value="Integrase_cat-core"/>
</dbReference>
<accession>A0A371FJ30</accession>
<dbReference type="PANTHER" id="PTHR47266">
    <property type="entry name" value="ENDONUCLEASE-RELATED"/>
    <property type="match status" value="1"/>
</dbReference>